<evidence type="ECO:0000313" key="5">
    <source>
        <dbReference type="EMBL" id="TMN21767.1"/>
    </source>
</evidence>
<dbReference type="SUPFAM" id="SSF52374">
    <property type="entry name" value="Nucleotidylyl transferase"/>
    <property type="match status" value="1"/>
</dbReference>
<dbReference type="EC" id="2.7.7.39" evidence="3"/>
<keyword evidence="1 6" id="KW-0808">Transferase</keyword>
<keyword evidence="8" id="KW-1185">Reference proteome</keyword>
<dbReference type="Pfam" id="PF01467">
    <property type="entry name" value="CTP_transf_like"/>
    <property type="match status" value="1"/>
</dbReference>
<dbReference type="AlphaFoldDB" id="A0A549YFK3"/>
<feature type="domain" description="Cytidyltransferase-like" evidence="4">
    <location>
        <begin position="5"/>
        <end position="124"/>
    </location>
</feature>
<dbReference type="NCBIfam" id="TIGR00125">
    <property type="entry name" value="cyt_tran_rel"/>
    <property type="match status" value="1"/>
</dbReference>
<evidence type="ECO:0000256" key="3">
    <source>
        <dbReference type="NCBIfam" id="TIGR01518"/>
    </source>
</evidence>
<evidence type="ECO:0000313" key="6">
    <source>
        <dbReference type="EMBL" id="TRM10628.1"/>
    </source>
</evidence>
<accession>A0A5S3QJ63</accession>
<dbReference type="Proteomes" id="UP000306980">
    <property type="component" value="Unassembled WGS sequence"/>
</dbReference>
<sequence length="128" mass="14948">MKKVITYGTFDLLHPGHIHLLRRARALGDYLIVGVSTDDFNHKKNKNAFHNYADRRTIVEAIRYVDQVIPETSWEQKPDDILTYDIDIFVMGDDWRGQFDDLKTYCDVVYLPRTTGISTSKIKKSHLF</sequence>
<gene>
    <name evidence="6" type="primary">tagD</name>
    <name evidence="5" type="ORF">FFL34_06325</name>
    <name evidence="6" type="ORF">FH966_02210</name>
</gene>
<dbReference type="PANTHER" id="PTHR43793">
    <property type="entry name" value="FAD SYNTHASE"/>
    <property type="match status" value="1"/>
</dbReference>
<evidence type="ECO:0000313" key="8">
    <source>
        <dbReference type="Proteomes" id="UP000319280"/>
    </source>
</evidence>
<dbReference type="GO" id="GO:0019350">
    <property type="term" value="P:teichoic acid biosynthetic process"/>
    <property type="evidence" value="ECO:0007669"/>
    <property type="project" value="InterPro"/>
</dbReference>
<reference evidence="6 8" key="2">
    <citation type="submission" date="2019-07" db="EMBL/GenBank/DDBJ databases">
        <title>Genomic analysis of Lentibacillus sp. NKC851-2.</title>
        <authorList>
            <person name="Oh Y.J."/>
        </authorList>
    </citation>
    <scope>NUCLEOTIDE SEQUENCE [LARGE SCALE GENOMIC DNA]</scope>
    <source>
        <strain evidence="6 8">NKC851-2</strain>
    </source>
</reference>
<evidence type="ECO:0000259" key="4">
    <source>
        <dbReference type="Pfam" id="PF01467"/>
    </source>
</evidence>
<evidence type="ECO:0000313" key="7">
    <source>
        <dbReference type="Proteomes" id="UP000306980"/>
    </source>
</evidence>
<protein>
    <recommendedName>
        <fullName evidence="3">Glycerol-3-phosphate cytidylyltransferase</fullName>
        <ecNumber evidence="3">2.7.7.39</ecNumber>
    </recommendedName>
</protein>
<dbReference type="InterPro" id="IPR014729">
    <property type="entry name" value="Rossmann-like_a/b/a_fold"/>
</dbReference>
<dbReference type="InterPro" id="IPR004821">
    <property type="entry name" value="Cyt_trans-like"/>
</dbReference>
<dbReference type="InterPro" id="IPR050385">
    <property type="entry name" value="Archaeal_FAD_synthase"/>
</dbReference>
<name>A0A549YFK3_9BACI</name>
<reference evidence="5 7" key="1">
    <citation type="submission" date="2019-05" db="EMBL/GenBank/DDBJ databases">
        <title>Genomic analysis of Lentibacillus sp. NKC220-2.</title>
        <authorList>
            <person name="Oh Y.J."/>
        </authorList>
    </citation>
    <scope>NUCLEOTIDE SEQUENCE [LARGE SCALE GENOMIC DNA]</scope>
    <source>
        <strain evidence="5 7">NKC220-2</strain>
    </source>
</reference>
<organism evidence="6 8">
    <name type="scientific">Lentibacillus cibarius</name>
    <dbReference type="NCBI Taxonomy" id="2583219"/>
    <lineage>
        <taxon>Bacteria</taxon>
        <taxon>Bacillati</taxon>
        <taxon>Bacillota</taxon>
        <taxon>Bacilli</taxon>
        <taxon>Bacillales</taxon>
        <taxon>Bacillaceae</taxon>
        <taxon>Lentibacillus</taxon>
    </lineage>
</organism>
<dbReference type="InterPro" id="IPR006409">
    <property type="entry name" value="G3P_cytidylTrfase"/>
</dbReference>
<dbReference type="Proteomes" id="UP000319280">
    <property type="component" value="Unassembled WGS sequence"/>
</dbReference>
<accession>A0A549YFK3</accession>
<dbReference type="GO" id="GO:0046872">
    <property type="term" value="F:metal ion binding"/>
    <property type="evidence" value="ECO:0007669"/>
    <property type="project" value="InterPro"/>
</dbReference>
<dbReference type="GO" id="GO:0047348">
    <property type="term" value="F:glycerol-3-phosphate cytidylyltransferase activity"/>
    <property type="evidence" value="ECO:0007669"/>
    <property type="project" value="UniProtKB-UniRule"/>
</dbReference>
<evidence type="ECO:0000256" key="2">
    <source>
        <dbReference type="ARBA" id="ARBA00022695"/>
    </source>
</evidence>
<dbReference type="GO" id="GO:0005737">
    <property type="term" value="C:cytoplasm"/>
    <property type="evidence" value="ECO:0007669"/>
    <property type="project" value="InterPro"/>
</dbReference>
<dbReference type="Gene3D" id="3.40.50.620">
    <property type="entry name" value="HUPs"/>
    <property type="match status" value="1"/>
</dbReference>
<dbReference type="EMBL" id="VCIA01000001">
    <property type="protein sequence ID" value="TMN21767.1"/>
    <property type="molecule type" value="Genomic_DNA"/>
</dbReference>
<dbReference type="RefSeq" id="WP_138602499.1">
    <property type="nucleotide sequence ID" value="NZ_VCIA01000001.1"/>
</dbReference>
<dbReference type="PANTHER" id="PTHR43793:SF1">
    <property type="entry name" value="FAD SYNTHASE"/>
    <property type="match status" value="1"/>
</dbReference>
<dbReference type="NCBIfam" id="TIGR01518">
    <property type="entry name" value="g3p_cytidyltrns"/>
    <property type="match status" value="1"/>
</dbReference>
<dbReference type="EMBL" id="VJMZ01000001">
    <property type="protein sequence ID" value="TRM10628.1"/>
    <property type="molecule type" value="Genomic_DNA"/>
</dbReference>
<keyword evidence="2 6" id="KW-0548">Nucleotidyltransferase</keyword>
<comment type="caution">
    <text evidence="6">The sequence shown here is derived from an EMBL/GenBank/DDBJ whole genome shotgun (WGS) entry which is preliminary data.</text>
</comment>
<proteinExistence type="predicted"/>
<dbReference type="OrthoDB" id="9802794at2"/>
<evidence type="ECO:0000256" key="1">
    <source>
        <dbReference type="ARBA" id="ARBA00022679"/>
    </source>
</evidence>